<proteinExistence type="predicted"/>
<feature type="domain" description="PIN" evidence="1">
    <location>
        <begin position="2"/>
        <end position="122"/>
    </location>
</feature>
<reference evidence="2 3" key="1">
    <citation type="submission" date="2016-09" db="EMBL/GenBank/DDBJ databases">
        <title>Complete genome of Desulfosporosinus sp. OL.</title>
        <authorList>
            <person name="Mardanov A."/>
            <person name="Beletsky A."/>
            <person name="Panova A."/>
            <person name="Karnachuk O."/>
            <person name="Ravin N."/>
        </authorList>
    </citation>
    <scope>NUCLEOTIDE SEQUENCE [LARGE SCALE GENOMIC DNA]</scope>
    <source>
        <strain evidence="2 3">OL</strain>
    </source>
</reference>
<dbReference type="Pfam" id="PF01850">
    <property type="entry name" value="PIN"/>
    <property type="match status" value="1"/>
</dbReference>
<sequence length="133" mass="15828">MIADINILVRLFVKDDDTQIEQLVRLIEQGDTRFYILSLVIIEAYWVLRKVYGFEKEAILQVFEDFVEADGVELEEDSLMQRVLGRFREVNVDFVDVYLAEKSRSLELPILTWNSKDFRKLDCEFYRPQDIII</sequence>
<keyword evidence="3" id="KW-1185">Reference proteome</keyword>
<dbReference type="SUPFAM" id="SSF88723">
    <property type="entry name" value="PIN domain-like"/>
    <property type="match status" value="1"/>
</dbReference>
<accession>A0A1Q8QJF7</accession>
<organism evidence="2 3">
    <name type="scientific">Desulfosporosinus metallidurans</name>
    <dbReference type="NCBI Taxonomy" id="1888891"/>
    <lineage>
        <taxon>Bacteria</taxon>
        <taxon>Bacillati</taxon>
        <taxon>Bacillota</taxon>
        <taxon>Clostridia</taxon>
        <taxon>Eubacteriales</taxon>
        <taxon>Desulfitobacteriaceae</taxon>
        <taxon>Desulfosporosinus</taxon>
    </lineage>
</organism>
<name>A0A1Q8QJF7_9FIRM</name>
<gene>
    <name evidence="2" type="ORF">DSOL_4548</name>
</gene>
<protein>
    <submittedName>
        <fullName evidence="2">PilT protein domain protein</fullName>
    </submittedName>
</protein>
<dbReference type="Gene3D" id="3.40.50.1010">
    <property type="entry name" value="5'-nuclease"/>
    <property type="match status" value="1"/>
</dbReference>
<dbReference type="InterPro" id="IPR029060">
    <property type="entry name" value="PIN-like_dom_sf"/>
</dbReference>
<dbReference type="EMBL" id="MLBF01000057">
    <property type="protein sequence ID" value="OLN27471.1"/>
    <property type="molecule type" value="Genomic_DNA"/>
</dbReference>
<comment type="caution">
    <text evidence="2">The sequence shown here is derived from an EMBL/GenBank/DDBJ whole genome shotgun (WGS) entry which is preliminary data.</text>
</comment>
<evidence type="ECO:0000313" key="2">
    <source>
        <dbReference type="EMBL" id="OLN27471.1"/>
    </source>
</evidence>
<evidence type="ECO:0000313" key="3">
    <source>
        <dbReference type="Proteomes" id="UP000186102"/>
    </source>
</evidence>
<dbReference type="STRING" id="1888891.DSOL_4548"/>
<dbReference type="InterPro" id="IPR002716">
    <property type="entry name" value="PIN_dom"/>
</dbReference>
<dbReference type="Proteomes" id="UP000186102">
    <property type="component" value="Unassembled WGS sequence"/>
</dbReference>
<dbReference type="AlphaFoldDB" id="A0A1Q8QJF7"/>
<evidence type="ECO:0000259" key="1">
    <source>
        <dbReference type="Pfam" id="PF01850"/>
    </source>
</evidence>